<dbReference type="PRINTS" id="PR02040">
    <property type="entry name" value="CDK2IP"/>
</dbReference>
<organism evidence="1 2">
    <name type="scientific">Candidula unifasciata</name>
    <dbReference type="NCBI Taxonomy" id="100452"/>
    <lineage>
        <taxon>Eukaryota</taxon>
        <taxon>Metazoa</taxon>
        <taxon>Spiralia</taxon>
        <taxon>Lophotrochozoa</taxon>
        <taxon>Mollusca</taxon>
        <taxon>Gastropoda</taxon>
        <taxon>Heterobranchia</taxon>
        <taxon>Euthyneura</taxon>
        <taxon>Panpulmonata</taxon>
        <taxon>Eupulmonata</taxon>
        <taxon>Stylommatophora</taxon>
        <taxon>Helicina</taxon>
        <taxon>Helicoidea</taxon>
        <taxon>Geomitridae</taxon>
        <taxon>Candidula</taxon>
    </lineage>
</organism>
<evidence type="ECO:0008006" key="3">
    <source>
        <dbReference type="Google" id="ProtNLM"/>
    </source>
</evidence>
<dbReference type="PANTHER" id="PTHR15827">
    <property type="entry name" value="CYCLIN-DEPENDENT KINASE 2-INTERACTING PROTEIN"/>
    <property type="match status" value="1"/>
</dbReference>
<name>A0A8S3YPU0_9EUPU</name>
<dbReference type="Proteomes" id="UP000678393">
    <property type="component" value="Unassembled WGS sequence"/>
</dbReference>
<dbReference type="InterPro" id="IPR023250">
    <property type="entry name" value="Cyclin-dep_Kinase_2_interact"/>
</dbReference>
<reference evidence="1" key="1">
    <citation type="submission" date="2021-04" db="EMBL/GenBank/DDBJ databases">
        <authorList>
            <consortium name="Molecular Ecology Group"/>
        </authorList>
    </citation>
    <scope>NUCLEOTIDE SEQUENCE</scope>
</reference>
<gene>
    <name evidence="1" type="ORF">CUNI_LOCUS4692</name>
</gene>
<protein>
    <recommendedName>
        <fullName evidence="3">Cyclin-dependent kinase 2-interacting protein</fullName>
    </recommendedName>
</protein>
<comment type="caution">
    <text evidence="1">The sequence shown here is derived from an EMBL/GenBank/DDBJ whole genome shotgun (WGS) entry which is preliminary data.</text>
</comment>
<proteinExistence type="predicted"/>
<dbReference type="EMBL" id="CAJHNH020000660">
    <property type="protein sequence ID" value="CAG5119134.1"/>
    <property type="molecule type" value="Genomic_DNA"/>
</dbReference>
<keyword evidence="2" id="KW-1185">Reference proteome</keyword>
<dbReference type="AlphaFoldDB" id="A0A8S3YPU0"/>
<sequence length="215" mass="23730">MSSNSGVVAAGLLSPVSSPVPQAKQNSYANLTGDTRRAKDLAADFHDLMAKWTALNSQGAQIIAMIANIKIGQVFNMEEGNGQTGTITLPPELGPLCDCLSDIVEKMSKLEAKMHLKVKTATGLSSYQQQYKAHASSSILFSTMTLQDVAETLKTIHEDFEQELQFKREICRQVAHADSRDMMMFYSSSWMHQPYIRSVCCDLLEALLVETGHVR</sequence>
<evidence type="ECO:0000313" key="2">
    <source>
        <dbReference type="Proteomes" id="UP000678393"/>
    </source>
</evidence>
<accession>A0A8S3YPU0</accession>
<dbReference type="OrthoDB" id="17066at2759"/>
<dbReference type="PANTHER" id="PTHR15827:SF2">
    <property type="entry name" value="CYCLIN-DEPENDENT KINASE 2-INTERACTING PROTEIN"/>
    <property type="match status" value="1"/>
</dbReference>
<evidence type="ECO:0000313" key="1">
    <source>
        <dbReference type="EMBL" id="CAG5119134.1"/>
    </source>
</evidence>